<feature type="compositionally biased region" description="Pro residues" evidence="1">
    <location>
        <begin position="251"/>
        <end position="260"/>
    </location>
</feature>
<feature type="compositionally biased region" description="Low complexity" evidence="1">
    <location>
        <begin position="338"/>
        <end position="355"/>
    </location>
</feature>
<feature type="compositionally biased region" description="Basic and acidic residues" evidence="1">
    <location>
        <begin position="158"/>
        <end position="171"/>
    </location>
</feature>
<sequence length="430" mass="44737">MGDRFDLDAIEADDALLDLLAAGGETAWAAAEHDPALMVLAELRLAVEVMDELPVETIDDPESFLARCAALHPVNDPFARKMAARGLALGVVAVAALSVSGVAAAVTGDPLSPYEKVIEKVVEGLRPETTVPKEKLDGMTIFDKSKIVRVQKDYQKKQEEQQAVKDAEQKDNPFIAGPSDLTGLPTPPLDRPYPLQVEKPTTTKDPVQPPVVEPTQPSDPSEQPTGDPTGEPTDTTPTPPPTEPTDTTSPTPSPIDPPTSGPTQPAGEGDNGTTGDPVTEPSAAPTTIPTTVPGESTGETGTGQTETGDTGQTSTPGGATDTTPAGSDLPSGDLSVGPTLSELLPTPTGEPTELPTRLEQYFGGSQDTSAKHSSGKVALGYAKGKYQVGKHSNGKYVEGRHAAIARAHGSMAGMTLRQILTVLNVPMNGR</sequence>
<organism evidence="3 4">
    <name type="scientific">Kribbella qitaiheensis</name>
    <dbReference type="NCBI Taxonomy" id="1544730"/>
    <lineage>
        <taxon>Bacteria</taxon>
        <taxon>Bacillati</taxon>
        <taxon>Actinomycetota</taxon>
        <taxon>Actinomycetes</taxon>
        <taxon>Propionibacteriales</taxon>
        <taxon>Kribbellaceae</taxon>
        <taxon>Kribbella</taxon>
    </lineage>
</organism>
<feature type="compositionally biased region" description="Low complexity" evidence="1">
    <location>
        <begin position="224"/>
        <end position="236"/>
    </location>
</feature>
<reference evidence="3 4" key="2">
    <citation type="journal article" date="2020" name="Microbiol. Resour. Announc.">
        <title>Antarctic desert soil bacteria exhibit high novel natural product potential, evaluated through long-read genome sequencing and comparative genomics.</title>
        <authorList>
            <person name="Benaud N."/>
            <person name="Edwards R.J."/>
            <person name="Amos T.G."/>
            <person name="D'Agostino P.M."/>
            <person name="Gutierrez-Chavez C."/>
            <person name="Montgomery K."/>
            <person name="Nicetic I."/>
            <person name="Ferrari B.C."/>
        </authorList>
    </citation>
    <scope>NUCLEOTIDE SEQUENCE [LARGE SCALE GENOMIC DNA]</scope>
    <source>
        <strain evidence="3 4">SPB151</strain>
    </source>
</reference>
<keyword evidence="2" id="KW-0812">Transmembrane</keyword>
<dbReference type="AlphaFoldDB" id="A0A7G6WY79"/>
<accession>A0A7G6WY79</accession>
<dbReference type="RefSeq" id="WP_185448241.1">
    <property type="nucleotide sequence ID" value="NZ_CP043661.1"/>
</dbReference>
<dbReference type="KEGG" id="kqi:F1D05_14780"/>
<dbReference type="Proteomes" id="UP000515563">
    <property type="component" value="Chromosome"/>
</dbReference>
<keyword evidence="4" id="KW-1185">Reference proteome</keyword>
<evidence type="ECO:0000256" key="2">
    <source>
        <dbReference type="SAM" id="Phobius"/>
    </source>
</evidence>
<dbReference type="EMBL" id="CP043661">
    <property type="protein sequence ID" value="QNE18944.1"/>
    <property type="molecule type" value="Genomic_DNA"/>
</dbReference>
<feature type="region of interest" description="Disordered" evidence="1">
    <location>
        <begin position="158"/>
        <end position="355"/>
    </location>
</feature>
<reference evidence="4" key="1">
    <citation type="submission" date="2019-09" db="EMBL/GenBank/DDBJ databases">
        <title>Antimicrobial potential of Antarctic Bacteria.</title>
        <authorList>
            <person name="Benaud N."/>
            <person name="Edwards R.J."/>
            <person name="Ferrari B.C."/>
        </authorList>
    </citation>
    <scope>NUCLEOTIDE SEQUENCE [LARGE SCALE GENOMIC DNA]</scope>
    <source>
        <strain evidence="4">SPB151</strain>
    </source>
</reference>
<gene>
    <name evidence="3" type="ORF">F1D05_14780</name>
</gene>
<keyword evidence="2" id="KW-1133">Transmembrane helix</keyword>
<feature type="compositionally biased region" description="Low complexity" evidence="1">
    <location>
        <begin position="289"/>
        <end position="328"/>
    </location>
</feature>
<protein>
    <submittedName>
        <fullName evidence="3">Uncharacterized protein</fullName>
    </submittedName>
</protein>
<keyword evidence="2" id="KW-0472">Membrane</keyword>
<proteinExistence type="predicted"/>
<evidence type="ECO:0000313" key="3">
    <source>
        <dbReference type="EMBL" id="QNE18944.1"/>
    </source>
</evidence>
<evidence type="ECO:0000256" key="1">
    <source>
        <dbReference type="SAM" id="MobiDB-lite"/>
    </source>
</evidence>
<evidence type="ECO:0000313" key="4">
    <source>
        <dbReference type="Proteomes" id="UP000515563"/>
    </source>
</evidence>
<feature type="transmembrane region" description="Helical" evidence="2">
    <location>
        <begin position="87"/>
        <end position="106"/>
    </location>
</feature>
<name>A0A7G6WY79_9ACTN</name>